<gene>
    <name evidence="2" type="ORF">DFJ67_0614</name>
</gene>
<evidence type="ECO:0000313" key="2">
    <source>
        <dbReference type="EMBL" id="REF94673.1"/>
    </source>
</evidence>
<dbReference type="Pfam" id="PF13845">
    <property type="entry name" value="Septum_form"/>
    <property type="match status" value="1"/>
</dbReference>
<dbReference type="EMBL" id="QUMQ01000001">
    <property type="protein sequence ID" value="REF94673.1"/>
    <property type="molecule type" value="Genomic_DNA"/>
</dbReference>
<organism evidence="2 3">
    <name type="scientific">Asanoa ferruginea</name>
    <dbReference type="NCBI Taxonomy" id="53367"/>
    <lineage>
        <taxon>Bacteria</taxon>
        <taxon>Bacillati</taxon>
        <taxon>Actinomycetota</taxon>
        <taxon>Actinomycetes</taxon>
        <taxon>Micromonosporales</taxon>
        <taxon>Micromonosporaceae</taxon>
        <taxon>Asanoa</taxon>
    </lineage>
</organism>
<name>A0A3D9ZFQ4_9ACTN</name>
<accession>A0A3D9ZFQ4</accession>
<evidence type="ECO:0000313" key="3">
    <source>
        <dbReference type="Proteomes" id="UP000256913"/>
    </source>
</evidence>
<dbReference type="AlphaFoldDB" id="A0A3D9ZFQ4"/>
<dbReference type="Proteomes" id="UP000256913">
    <property type="component" value="Unassembled WGS sequence"/>
</dbReference>
<comment type="caution">
    <text evidence="2">The sequence shown here is derived from an EMBL/GenBank/DDBJ whole genome shotgun (WGS) entry which is preliminary data.</text>
</comment>
<sequence>MIGSVVTSVVIVAVGCFGVVNHIDQKSLHRDDYRFAADSLFVGQCIKEIPDLEVITKVTAIACESPHNAEVVGNVRLDRTRPFPTQKELLDIQGTQCAEELQKWAPAFVDDETVNLGVLYPEQPAWNSGARTVTCFAAFTDGPRTGTLHR</sequence>
<feature type="domain" description="Septum formation-related" evidence="1">
    <location>
        <begin position="43"/>
        <end position="135"/>
    </location>
</feature>
<protein>
    <submittedName>
        <fullName evidence="2">Putative regulator of septum formation</fullName>
    </submittedName>
</protein>
<proteinExistence type="predicted"/>
<dbReference type="InterPro" id="IPR026004">
    <property type="entry name" value="Septum_form"/>
</dbReference>
<reference evidence="2 3" key="1">
    <citation type="submission" date="2018-08" db="EMBL/GenBank/DDBJ databases">
        <title>Sequencing the genomes of 1000 actinobacteria strains.</title>
        <authorList>
            <person name="Klenk H.-P."/>
        </authorList>
    </citation>
    <scope>NUCLEOTIDE SEQUENCE [LARGE SCALE GENOMIC DNA]</scope>
    <source>
        <strain evidence="2 3">DSM 44099</strain>
    </source>
</reference>
<keyword evidence="3" id="KW-1185">Reference proteome</keyword>
<evidence type="ECO:0000259" key="1">
    <source>
        <dbReference type="Pfam" id="PF13845"/>
    </source>
</evidence>